<evidence type="ECO:0000313" key="3">
    <source>
        <dbReference type="Proteomes" id="UP000051254"/>
    </source>
</evidence>
<reference evidence="2 4" key="2">
    <citation type="submission" date="2020-08" db="EMBL/GenBank/DDBJ databases">
        <title>Stenotrophomonas sp. W1S232.</title>
        <authorList>
            <person name="Deng Y."/>
        </authorList>
    </citation>
    <scope>NUCLEOTIDE SEQUENCE [LARGE SCALE GENOMIC DNA]</scope>
    <source>
        <strain evidence="2 4">W1S232</strain>
    </source>
</reference>
<dbReference type="OrthoDB" id="7593450at2"/>
<dbReference type="InterPro" id="IPR010323">
    <property type="entry name" value="DUF924"/>
</dbReference>
<protein>
    <submittedName>
        <fullName evidence="2">DUF924 family protein</fullName>
    </submittedName>
</protein>
<dbReference type="Gene3D" id="1.25.40.10">
    <property type="entry name" value="Tetratricopeptide repeat domain"/>
    <property type="match status" value="1"/>
</dbReference>
<sequence length="179" mass="20670">MEQAKGVVEFWRQAGPQRWFARDAAFDARFRQCFLEQHFAAARREYEHWLCSAEGVLGLMLLLDQFPRNAFRGSAHSYATDPLARHYAMRAIEEGMDLQLEAALRAFVYLPFEHSEDPVDQERSVAMFQALGEPQYLEHALIHREVISRFGRFPHRNAALGRIPRVEELEYLANGGFSA</sequence>
<accession>A0A7W3V1T1</accession>
<dbReference type="Proteomes" id="UP000550609">
    <property type="component" value="Unassembled WGS sequence"/>
</dbReference>
<keyword evidence="3" id="KW-1185">Reference proteome</keyword>
<gene>
    <name evidence="1" type="ORF">ABB25_06160</name>
    <name evidence="2" type="ORF">H4O09_12625</name>
</gene>
<proteinExistence type="predicted"/>
<dbReference type="Proteomes" id="UP000051254">
    <property type="component" value="Unassembled WGS sequence"/>
</dbReference>
<dbReference type="SUPFAM" id="SSF48452">
    <property type="entry name" value="TPR-like"/>
    <property type="match status" value="1"/>
</dbReference>
<comment type="caution">
    <text evidence="1">The sequence shown here is derived from an EMBL/GenBank/DDBJ whole genome shotgun (WGS) entry which is preliminary data.</text>
</comment>
<dbReference type="STRING" id="266128.ABB25_06160"/>
<dbReference type="Gene3D" id="1.20.58.320">
    <property type="entry name" value="TPR-like"/>
    <property type="match status" value="1"/>
</dbReference>
<accession>A0A0R0BY81</accession>
<evidence type="ECO:0000313" key="4">
    <source>
        <dbReference type="Proteomes" id="UP000550609"/>
    </source>
</evidence>
<dbReference type="InterPro" id="IPR011990">
    <property type="entry name" value="TPR-like_helical_dom_sf"/>
</dbReference>
<dbReference type="EMBL" id="JACIUV010000005">
    <property type="protein sequence ID" value="MBB1117896.1"/>
    <property type="molecule type" value="Genomic_DNA"/>
</dbReference>
<dbReference type="AlphaFoldDB" id="A0A0R0BY81"/>
<evidence type="ECO:0000313" key="1">
    <source>
        <dbReference type="EMBL" id="KRG58462.1"/>
    </source>
</evidence>
<dbReference type="Pfam" id="PF06041">
    <property type="entry name" value="DUF924"/>
    <property type="match status" value="1"/>
</dbReference>
<dbReference type="EMBL" id="LDJH01000010">
    <property type="protein sequence ID" value="KRG58462.1"/>
    <property type="molecule type" value="Genomic_DNA"/>
</dbReference>
<dbReference type="PATRIC" id="fig|266128.3.peg.95"/>
<evidence type="ECO:0000313" key="2">
    <source>
        <dbReference type="EMBL" id="MBB1117896.1"/>
    </source>
</evidence>
<reference evidence="1 3" key="1">
    <citation type="submission" date="2015-05" db="EMBL/GenBank/DDBJ databases">
        <title>Genome sequencing and analysis of members of genus Stenotrophomonas.</title>
        <authorList>
            <person name="Patil P.P."/>
            <person name="Midha S."/>
            <person name="Patil P.B."/>
        </authorList>
    </citation>
    <scope>NUCLEOTIDE SEQUENCE [LARGE SCALE GENOMIC DNA]</scope>
    <source>
        <strain evidence="1 3">DSM 17805</strain>
    </source>
</reference>
<name>A0A0R0BY81_9GAMM</name>
<dbReference type="RefSeq" id="WP_057664992.1">
    <property type="nucleotide sequence ID" value="NZ_JACIUV010000005.1"/>
</dbReference>
<organism evidence="1 3">
    <name type="scientific">Stenotrophomonas koreensis</name>
    <dbReference type="NCBI Taxonomy" id="266128"/>
    <lineage>
        <taxon>Bacteria</taxon>
        <taxon>Pseudomonadati</taxon>
        <taxon>Pseudomonadota</taxon>
        <taxon>Gammaproteobacteria</taxon>
        <taxon>Lysobacterales</taxon>
        <taxon>Lysobacteraceae</taxon>
        <taxon>Stenotrophomonas</taxon>
    </lineage>
</organism>